<dbReference type="EMBL" id="CABWMV010000003">
    <property type="protein sequence ID" value="VXC36165.1"/>
    <property type="molecule type" value="Genomic_DNA"/>
</dbReference>
<evidence type="ECO:0000313" key="1">
    <source>
        <dbReference type="EMBL" id="VXC36165.1"/>
    </source>
</evidence>
<dbReference type="AlphaFoldDB" id="A0A653Y157"/>
<sequence length="148" mass="17413">MKSLINILMIFFIALFRMKKLLAICFLTIYIASATEISQLLRFPLLIEHYFEHKVKNPSLSVVDFLNVHYSGYHLENHPHDDDYEKDQKLPFMMHTTSYNAVFVCPQIAAIKIKNRSLPEKNNNTAVWNDQFIEDTFITSIWQPPKFC</sequence>
<proteinExistence type="predicted"/>
<organism evidence="1 2">
    <name type="scientific">Sphingobacterium multivorum</name>
    <dbReference type="NCBI Taxonomy" id="28454"/>
    <lineage>
        <taxon>Bacteria</taxon>
        <taxon>Pseudomonadati</taxon>
        <taxon>Bacteroidota</taxon>
        <taxon>Sphingobacteriia</taxon>
        <taxon>Sphingobacteriales</taxon>
        <taxon>Sphingobacteriaceae</taxon>
        <taxon>Sphingobacterium</taxon>
    </lineage>
</organism>
<reference evidence="1 2" key="1">
    <citation type="submission" date="2019-10" db="EMBL/GenBank/DDBJ databases">
        <authorList>
            <person name="Karimi E."/>
        </authorList>
    </citation>
    <scope>NUCLEOTIDE SEQUENCE [LARGE SCALE GENOMIC DNA]</scope>
    <source>
        <strain evidence="1">Sphingobacterium sp. 8BC</strain>
    </source>
</reference>
<evidence type="ECO:0000313" key="2">
    <source>
        <dbReference type="Proteomes" id="UP000432350"/>
    </source>
</evidence>
<protein>
    <submittedName>
        <fullName evidence="1">Uncharacterized protein</fullName>
    </submittedName>
</protein>
<dbReference type="Proteomes" id="UP000432350">
    <property type="component" value="Unassembled WGS sequence"/>
</dbReference>
<gene>
    <name evidence="1" type="ORF">SPHINGO8BC_110028</name>
</gene>
<accession>A0A653Y157</accession>
<name>A0A653Y157_SPHMU</name>